<dbReference type="InterPro" id="IPR036236">
    <property type="entry name" value="Znf_C2H2_sf"/>
</dbReference>
<keyword evidence="2" id="KW-0479">Metal-binding</keyword>
<dbReference type="OrthoDB" id="5862433at2759"/>
<evidence type="ECO:0000259" key="9">
    <source>
        <dbReference type="PROSITE" id="PS50157"/>
    </source>
</evidence>
<dbReference type="InterPro" id="IPR050331">
    <property type="entry name" value="Zinc_finger"/>
</dbReference>
<comment type="caution">
    <text evidence="10">The sequence shown here is derived from an EMBL/GenBank/DDBJ whole genome shotgun (WGS) entry which is preliminary data.</text>
</comment>
<evidence type="ECO:0000256" key="4">
    <source>
        <dbReference type="ARBA" id="ARBA00022771"/>
    </source>
</evidence>
<dbReference type="GO" id="GO:0008270">
    <property type="term" value="F:zinc ion binding"/>
    <property type="evidence" value="ECO:0007669"/>
    <property type="project" value="UniProtKB-KW"/>
</dbReference>
<dbReference type="PANTHER" id="PTHR16515:SF49">
    <property type="entry name" value="GASTRULA ZINC FINGER PROTEIN XLCGF49.1-LIKE-RELATED"/>
    <property type="match status" value="1"/>
</dbReference>
<evidence type="ECO:0000256" key="5">
    <source>
        <dbReference type="ARBA" id="ARBA00022833"/>
    </source>
</evidence>
<keyword evidence="5" id="KW-0862">Zinc</keyword>
<evidence type="ECO:0000256" key="6">
    <source>
        <dbReference type="ARBA" id="ARBA00023242"/>
    </source>
</evidence>
<keyword evidence="6" id="KW-0539">Nucleus</keyword>
<accession>A0A8J2Q1G3</accession>
<reference evidence="10" key="1">
    <citation type="submission" date="2021-09" db="EMBL/GenBank/DDBJ databases">
        <authorList>
            <consortium name="Pathogen Informatics"/>
        </authorList>
    </citation>
    <scope>NUCLEOTIDE SEQUENCE</scope>
</reference>
<dbReference type="EMBL" id="CAKAEH010001443">
    <property type="protein sequence ID" value="CAG9536331.1"/>
    <property type="molecule type" value="Genomic_DNA"/>
</dbReference>
<name>A0A8J2Q1G3_9BILA</name>
<dbReference type="PANTHER" id="PTHR16515">
    <property type="entry name" value="PR DOMAIN ZINC FINGER PROTEIN"/>
    <property type="match status" value="1"/>
</dbReference>
<dbReference type="GO" id="GO:0005634">
    <property type="term" value="C:nucleus"/>
    <property type="evidence" value="ECO:0007669"/>
    <property type="project" value="UniProtKB-SubCell"/>
</dbReference>
<feature type="chain" id="PRO_5035173789" description="C2H2-type domain-containing protein" evidence="8">
    <location>
        <begin position="19"/>
        <end position="158"/>
    </location>
</feature>
<keyword evidence="4 7" id="KW-0863">Zinc-finger</keyword>
<dbReference type="InterPro" id="IPR013087">
    <property type="entry name" value="Znf_C2H2_type"/>
</dbReference>
<keyword evidence="3" id="KW-0677">Repeat</keyword>
<dbReference type="GO" id="GO:0010468">
    <property type="term" value="P:regulation of gene expression"/>
    <property type="evidence" value="ECO:0007669"/>
    <property type="project" value="TreeGrafter"/>
</dbReference>
<organism evidence="10 11">
    <name type="scientific">Cercopithifilaria johnstoni</name>
    <dbReference type="NCBI Taxonomy" id="2874296"/>
    <lineage>
        <taxon>Eukaryota</taxon>
        <taxon>Metazoa</taxon>
        <taxon>Ecdysozoa</taxon>
        <taxon>Nematoda</taxon>
        <taxon>Chromadorea</taxon>
        <taxon>Rhabditida</taxon>
        <taxon>Spirurina</taxon>
        <taxon>Spiruromorpha</taxon>
        <taxon>Filarioidea</taxon>
        <taxon>Onchocercidae</taxon>
        <taxon>Cercopithifilaria</taxon>
    </lineage>
</organism>
<evidence type="ECO:0000256" key="7">
    <source>
        <dbReference type="PROSITE-ProRule" id="PRU00042"/>
    </source>
</evidence>
<dbReference type="SUPFAM" id="SSF57667">
    <property type="entry name" value="beta-beta-alpha zinc fingers"/>
    <property type="match status" value="1"/>
</dbReference>
<evidence type="ECO:0000256" key="3">
    <source>
        <dbReference type="ARBA" id="ARBA00022737"/>
    </source>
</evidence>
<dbReference type="PROSITE" id="PS50157">
    <property type="entry name" value="ZINC_FINGER_C2H2_2"/>
    <property type="match status" value="1"/>
</dbReference>
<evidence type="ECO:0000256" key="1">
    <source>
        <dbReference type="ARBA" id="ARBA00004123"/>
    </source>
</evidence>
<keyword evidence="8" id="KW-0732">Signal</keyword>
<sequence length="158" mass="18262">MYLSYCFVLLTLPLYVAQITISNGGDEAIQAVTRDDDEIRTVTDDGKANEKRYKCEKHKLAHVNIGPSKYHMCNKTFERFGNLKGHQSTHGNERPFKCYVRNEPFGNLRRHQLTHGNTRLSKCDKLEEHINTYKCRVDFGIIHHMPLPGGHQNAKYMV</sequence>
<evidence type="ECO:0000313" key="11">
    <source>
        <dbReference type="Proteomes" id="UP000746747"/>
    </source>
</evidence>
<feature type="signal peptide" evidence="8">
    <location>
        <begin position="1"/>
        <end position="18"/>
    </location>
</feature>
<comment type="subcellular location">
    <subcellularLocation>
        <location evidence="1">Nucleus</location>
    </subcellularLocation>
</comment>
<feature type="domain" description="C2H2-type" evidence="9">
    <location>
        <begin position="53"/>
        <end position="95"/>
    </location>
</feature>
<evidence type="ECO:0000313" key="10">
    <source>
        <dbReference type="EMBL" id="CAG9536331.1"/>
    </source>
</evidence>
<keyword evidence="11" id="KW-1185">Reference proteome</keyword>
<evidence type="ECO:0000256" key="2">
    <source>
        <dbReference type="ARBA" id="ARBA00022723"/>
    </source>
</evidence>
<proteinExistence type="predicted"/>
<dbReference type="Gene3D" id="3.30.160.60">
    <property type="entry name" value="Classic Zinc Finger"/>
    <property type="match status" value="1"/>
</dbReference>
<gene>
    <name evidence="10" type="ORF">CJOHNSTONI_LOCUS6264</name>
</gene>
<evidence type="ECO:0000256" key="8">
    <source>
        <dbReference type="SAM" id="SignalP"/>
    </source>
</evidence>
<dbReference type="Proteomes" id="UP000746747">
    <property type="component" value="Unassembled WGS sequence"/>
</dbReference>
<protein>
    <recommendedName>
        <fullName evidence="9">C2H2-type domain-containing protein</fullName>
    </recommendedName>
</protein>
<dbReference type="AlphaFoldDB" id="A0A8J2Q1G3"/>